<dbReference type="Proteomes" id="UP000827889">
    <property type="component" value="Chromosome 2"/>
</dbReference>
<dbReference type="InterPro" id="IPR004648">
    <property type="entry name" value="Oligpept_transpt"/>
</dbReference>
<feature type="transmembrane region" description="Helical" evidence="9">
    <location>
        <begin position="128"/>
        <end position="150"/>
    </location>
</feature>
<proteinExistence type="inferred from homology"/>
<feature type="transmembrane region" description="Helical" evidence="9">
    <location>
        <begin position="365"/>
        <end position="391"/>
    </location>
</feature>
<dbReference type="InterPro" id="IPR004813">
    <property type="entry name" value="OPT"/>
</dbReference>
<name>A0A8B8NLY0_9MYRT</name>
<feature type="transmembrane region" description="Helical" evidence="9">
    <location>
        <begin position="615"/>
        <end position="632"/>
    </location>
</feature>
<feature type="transmembrane region" description="Helical" evidence="9">
    <location>
        <begin position="542"/>
        <end position="564"/>
    </location>
</feature>
<dbReference type="AlphaFoldDB" id="A0A8B8NLY0"/>
<evidence type="ECO:0000256" key="5">
    <source>
        <dbReference type="ARBA" id="ARBA00022856"/>
    </source>
</evidence>
<dbReference type="NCBIfam" id="TIGR00728">
    <property type="entry name" value="OPT_sfam"/>
    <property type="match status" value="1"/>
</dbReference>
<feature type="transmembrane region" description="Helical" evidence="9">
    <location>
        <begin position="52"/>
        <end position="72"/>
    </location>
</feature>
<evidence type="ECO:0000256" key="6">
    <source>
        <dbReference type="ARBA" id="ARBA00022927"/>
    </source>
</evidence>
<dbReference type="GO" id="GO:0035673">
    <property type="term" value="F:oligopeptide transmembrane transporter activity"/>
    <property type="evidence" value="ECO:0007669"/>
    <property type="project" value="InterPro"/>
</dbReference>
<feature type="transmembrane region" description="Helical" evidence="9">
    <location>
        <begin position="692"/>
        <end position="713"/>
    </location>
</feature>
<evidence type="ECO:0000256" key="4">
    <source>
        <dbReference type="ARBA" id="ARBA00022692"/>
    </source>
</evidence>
<feature type="transmembrane region" description="Helical" evidence="9">
    <location>
        <begin position="430"/>
        <end position="447"/>
    </location>
</feature>
<evidence type="ECO:0000313" key="11">
    <source>
        <dbReference type="RefSeq" id="XP_030523497.1"/>
    </source>
</evidence>
<feature type="transmembrane region" description="Helical" evidence="9">
    <location>
        <begin position="663"/>
        <end position="680"/>
    </location>
</feature>
<feature type="transmembrane region" description="Helical" evidence="9">
    <location>
        <begin position="220"/>
        <end position="240"/>
    </location>
</feature>
<dbReference type="KEGG" id="rarg:115736117"/>
<dbReference type="PANTHER" id="PTHR22601">
    <property type="entry name" value="ISP4 LIKE PROTEIN"/>
    <property type="match status" value="1"/>
</dbReference>
<keyword evidence="3" id="KW-0813">Transport</keyword>
<dbReference type="GO" id="GO:0016020">
    <property type="term" value="C:membrane"/>
    <property type="evidence" value="ECO:0007669"/>
    <property type="project" value="UniProtKB-SubCell"/>
</dbReference>
<organism evidence="10 11">
    <name type="scientific">Rhodamnia argentea</name>
    <dbReference type="NCBI Taxonomy" id="178133"/>
    <lineage>
        <taxon>Eukaryota</taxon>
        <taxon>Viridiplantae</taxon>
        <taxon>Streptophyta</taxon>
        <taxon>Embryophyta</taxon>
        <taxon>Tracheophyta</taxon>
        <taxon>Spermatophyta</taxon>
        <taxon>Magnoliopsida</taxon>
        <taxon>eudicotyledons</taxon>
        <taxon>Gunneridae</taxon>
        <taxon>Pentapetalae</taxon>
        <taxon>rosids</taxon>
        <taxon>malvids</taxon>
        <taxon>Myrtales</taxon>
        <taxon>Myrtaceae</taxon>
        <taxon>Myrtoideae</taxon>
        <taxon>Myrteae</taxon>
        <taxon>Australasian group</taxon>
        <taxon>Rhodamnia</taxon>
    </lineage>
</organism>
<reference evidence="10" key="1">
    <citation type="submission" date="2025-05" db="UniProtKB">
        <authorList>
            <consortium name="RefSeq"/>
        </authorList>
    </citation>
    <scope>NUCLEOTIDE SEQUENCE [LARGE SCALE GENOMIC DNA]</scope>
</reference>
<evidence type="ECO:0000256" key="3">
    <source>
        <dbReference type="ARBA" id="ARBA00022448"/>
    </source>
</evidence>
<comment type="subcellular location">
    <subcellularLocation>
        <location evidence="1">Membrane</location>
        <topology evidence="1">Multi-pass membrane protein</topology>
    </subcellularLocation>
</comment>
<dbReference type="NCBIfam" id="TIGR00727">
    <property type="entry name" value="ISP4_OPT"/>
    <property type="match status" value="1"/>
</dbReference>
<keyword evidence="8 9" id="KW-0472">Membrane</keyword>
<feature type="transmembrane region" description="Helical" evidence="9">
    <location>
        <begin position="295"/>
        <end position="317"/>
    </location>
</feature>
<evidence type="ECO:0000313" key="10">
    <source>
        <dbReference type="Proteomes" id="UP000827889"/>
    </source>
</evidence>
<sequence>MAGFEANGSKSPENLQSSIEVSRTDDYNDCPIEEVRLTVSTEDDPSLPALTFRTWVLGLFSCVALAFVNQFFGYRSNQIYISSVAVQIVALPVGKLMAATLPSRQIQVPFTKWSFSLNPGPFNLKEHVLITIFANSGAGGVYAVHIVTMVKAFYHKGLHIIAAFMLSQTTQMLGYGWAGLFRKYLVDSPYMWWPSNLVQVSLFSALHEKEKRPKGGHTRLQFFIMIFIASFGYYLIPAYFVPSISAISIVCLIWTKSITAQQIGSGLHGLGLGSFGLDWSTVAGFLGSPLAYPGFAIVNVLVGFFLMVYVALPILYWTNTYEAKRFPIVSSHTFDSTGDNYNITRILNAQTFDIDMEAYNGYSKLYLSVMFAVTYGLSFATLSATISHVALFHGKTIVKMWKKTTETLHGQFGDVHTRIMKENYEAVPQWWFHIILVAMVALALWACEGFNHQLQLPWWGVLLACAMAFFFTLPIGIIAATTNTAPGLNVITELVIGYMYPGKPLANVAFKTYGYISMTQALTFLSDFKLGHYMKVPPKSMFVVQLVGTLVASSVYFSTAWWLLSSIDNICNTDLLPEGSPWTCPGDDVFYNASIIWGVVGPLRMFGPLGIYPEMNWFFLVGFLAPVPFWYLSRKFPNQKWIQYINLPIILGATQSMPPAKAVHYLTWGAVGMFFNFYIYKRFKGWWARYNYILSAGLDAGVAFLGVLLYFSLQQQDISGPQWWGLMNDDHCPLASCPTAPGVVKKGCPLIR</sequence>
<dbReference type="Pfam" id="PF03169">
    <property type="entry name" value="OPT"/>
    <property type="match status" value="1"/>
</dbReference>
<evidence type="ECO:0000256" key="1">
    <source>
        <dbReference type="ARBA" id="ARBA00004141"/>
    </source>
</evidence>
<accession>A0A8B8NLY0</accession>
<keyword evidence="4 9" id="KW-0812">Transmembrane</keyword>
<keyword evidence="10" id="KW-1185">Reference proteome</keyword>
<feature type="transmembrane region" description="Helical" evidence="9">
    <location>
        <begin position="459"/>
        <end position="480"/>
    </location>
</feature>
<keyword evidence="7 9" id="KW-1133">Transmembrane helix</keyword>
<feature type="transmembrane region" description="Helical" evidence="9">
    <location>
        <begin position="79"/>
        <end position="101"/>
    </location>
</feature>
<reference evidence="11" key="2">
    <citation type="submission" date="2025-08" db="UniProtKB">
        <authorList>
            <consortium name="RefSeq"/>
        </authorList>
    </citation>
    <scope>IDENTIFICATION</scope>
    <source>
        <tissue evidence="11">Leaf</tissue>
    </source>
</reference>
<evidence type="ECO:0000256" key="2">
    <source>
        <dbReference type="ARBA" id="ARBA00005484"/>
    </source>
</evidence>
<dbReference type="GO" id="GO:0015031">
    <property type="term" value="P:protein transport"/>
    <property type="evidence" value="ECO:0007669"/>
    <property type="project" value="UniProtKB-KW"/>
</dbReference>
<evidence type="ECO:0000256" key="8">
    <source>
        <dbReference type="ARBA" id="ARBA00023136"/>
    </source>
</evidence>
<dbReference type="RefSeq" id="XP_030523497.1">
    <property type="nucleotide sequence ID" value="XM_030667637.2"/>
</dbReference>
<evidence type="ECO:0000256" key="9">
    <source>
        <dbReference type="SAM" id="Phobius"/>
    </source>
</evidence>
<gene>
    <name evidence="11" type="primary">LOC115736117</name>
</gene>
<comment type="similarity">
    <text evidence="2">Belongs to the oligopeptide OPT transporter (TC 2.A.67.1) family.</text>
</comment>
<dbReference type="OrthoDB" id="9986677at2759"/>
<dbReference type="GeneID" id="115736117"/>
<keyword evidence="5" id="KW-0571">Peptide transport</keyword>
<keyword evidence="6" id="KW-0653">Protein transport</keyword>
<evidence type="ECO:0000256" key="7">
    <source>
        <dbReference type="ARBA" id="ARBA00022989"/>
    </source>
</evidence>
<protein>
    <submittedName>
        <fullName evidence="11">Oligopeptide transporter 1-like</fullName>
    </submittedName>
</protein>
<feature type="transmembrane region" description="Helical" evidence="9">
    <location>
        <begin position="157"/>
        <end position="178"/>
    </location>
</feature>